<dbReference type="VEuPathDB" id="FungiDB:PC110_g5895"/>
<dbReference type="Pfam" id="PF16810">
    <property type="entry name" value="RXLR"/>
    <property type="match status" value="1"/>
</dbReference>
<organism evidence="6 7">
    <name type="scientific">Phytophthora cactorum</name>
    <dbReference type="NCBI Taxonomy" id="29920"/>
    <lineage>
        <taxon>Eukaryota</taxon>
        <taxon>Sar</taxon>
        <taxon>Stramenopiles</taxon>
        <taxon>Oomycota</taxon>
        <taxon>Peronosporomycetes</taxon>
        <taxon>Peronosporales</taxon>
        <taxon>Peronosporaceae</taxon>
        <taxon>Phytophthora</taxon>
    </lineage>
</organism>
<comment type="subcellular location">
    <subcellularLocation>
        <location evidence="1 5">Secreted</location>
    </subcellularLocation>
</comment>
<reference evidence="6" key="1">
    <citation type="submission" date="2021-01" db="EMBL/GenBank/DDBJ databases">
        <title>Phytophthora aleatoria, a newly-described species from Pinus radiata is distinct from Phytophthora cactorum isolates based on comparative genomics.</title>
        <authorList>
            <person name="Mcdougal R."/>
            <person name="Panda P."/>
            <person name="Williams N."/>
            <person name="Studholme D.J."/>
        </authorList>
    </citation>
    <scope>NUCLEOTIDE SEQUENCE</scope>
    <source>
        <strain evidence="6">NZFS 3830</strain>
    </source>
</reference>
<name>A0A8T1TW58_9STRA</name>
<comment type="similarity">
    <text evidence="2 5">Belongs to the RxLR effector family.</text>
</comment>
<sequence length="116" mass="13208">MRLPTILLAVSLFASGNAITTVKLPRVLPPNLLQDAQKEGRLLRTSVILNEDDLMKHDDEVAAIKQLASEFKDLNKIHHEALDVIRVLRKRDMTEEEATYVGNLYAKYLQDPKAYH</sequence>
<accession>A0A8T1TW58</accession>
<keyword evidence="4 5" id="KW-0732">Signal</keyword>
<dbReference type="EMBL" id="JAENGZ010001166">
    <property type="protein sequence ID" value="KAG6950127.1"/>
    <property type="molecule type" value="Genomic_DNA"/>
</dbReference>
<evidence type="ECO:0000256" key="1">
    <source>
        <dbReference type="ARBA" id="ARBA00004613"/>
    </source>
</evidence>
<comment type="caution">
    <text evidence="6">The sequence shown here is derived from an EMBL/GenBank/DDBJ whole genome shotgun (WGS) entry which is preliminary data.</text>
</comment>
<feature type="chain" id="PRO_5044982184" description="RxLR effector protein" evidence="5">
    <location>
        <begin position="19"/>
        <end position="116"/>
    </location>
</feature>
<comment type="domain">
    <text evidence="5">The RxLR-dEER motif acts to carry the protein into the host cell cytoplasm through binding to cell surface phosphatidylinositol-3-phosphate.</text>
</comment>
<evidence type="ECO:0000256" key="3">
    <source>
        <dbReference type="ARBA" id="ARBA00022525"/>
    </source>
</evidence>
<dbReference type="InterPro" id="IPR031825">
    <property type="entry name" value="RXLR"/>
</dbReference>
<proteinExistence type="inferred from homology"/>
<evidence type="ECO:0000256" key="5">
    <source>
        <dbReference type="RuleBase" id="RU367124"/>
    </source>
</evidence>
<protein>
    <recommendedName>
        <fullName evidence="5">RxLR effector protein</fullName>
    </recommendedName>
</protein>
<dbReference type="Proteomes" id="UP000688947">
    <property type="component" value="Unassembled WGS sequence"/>
</dbReference>
<evidence type="ECO:0000313" key="7">
    <source>
        <dbReference type="Proteomes" id="UP000688947"/>
    </source>
</evidence>
<feature type="signal peptide" evidence="5">
    <location>
        <begin position="1"/>
        <end position="18"/>
    </location>
</feature>
<keyword evidence="3 5" id="KW-0964">Secreted</keyword>
<evidence type="ECO:0000313" key="6">
    <source>
        <dbReference type="EMBL" id="KAG6950127.1"/>
    </source>
</evidence>
<gene>
    <name evidence="6" type="ORF">JG687_00014439</name>
</gene>
<dbReference type="OrthoDB" id="10281768at2759"/>
<evidence type="ECO:0000256" key="4">
    <source>
        <dbReference type="ARBA" id="ARBA00022729"/>
    </source>
</evidence>
<comment type="function">
    <text evidence="5">Effector that suppresses plant defense responses during pathogen infection.</text>
</comment>
<evidence type="ECO:0000256" key="2">
    <source>
        <dbReference type="ARBA" id="ARBA00010400"/>
    </source>
</evidence>
<dbReference type="AlphaFoldDB" id="A0A8T1TW58"/>